<gene>
    <name evidence="1" type="ORF">BaRGS_00039172</name>
</gene>
<comment type="caution">
    <text evidence="1">The sequence shown here is derived from an EMBL/GenBank/DDBJ whole genome shotgun (WGS) entry which is preliminary data.</text>
</comment>
<keyword evidence="2" id="KW-1185">Reference proteome</keyword>
<accession>A0ABD0J3N2</accession>
<reference evidence="1 2" key="1">
    <citation type="journal article" date="2023" name="Sci. Data">
        <title>Genome assembly of the Korean intertidal mud-creeper Batillaria attramentaria.</title>
        <authorList>
            <person name="Patra A.K."/>
            <person name="Ho P.T."/>
            <person name="Jun S."/>
            <person name="Lee S.J."/>
            <person name="Kim Y."/>
            <person name="Won Y.J."/>
        </authorList>
    </citation>
    <scope>NUCLEOTIDE SEQUENCE [LARGE SCALE GENOMIC DNA]</scope>
    <source>
        <strain evidence="1">Wonlab-2016</strain>
    </source>
</reference>
<dbReference type="AlphaFoldDB" id="A0ABD0J3N2"/>
<dbReference type="Proteomes" id="UP001519460">
    <property type="component" value="Unassembled WGS sequence"/>
</dbReference>
<evidence type="ECO:0000313" key="1">
    <source>
        <dbReference type="EMBL" id="KAK7457965.1"/>
    </source>
</evidence>
<sequence length="168" mass="18625">MHSPKKSHKVGIALAKKPCPDRNQSDVFVYKLLPKLQPIEDCIRPRYIHDKLSSARLGLAVEFGKRLASVVTRRSRTRLSAPRDSTPLPGGQTACAGGVFGGPFHPKFINDFPRCCHGGRLLLLNAARGPTEAEWCALTRPDPCQLHTELSPRINKHRTPGNEAKQIY</sequence>
<proteinExistence type="predicted"/>
<dbReference type="EMBL" id="JACVVK020000668">
    <property type="protein sequence ID" value="KAK7457965.1"/>
    <property type="molecule type" value="Genomic_DNA"/>
</dbReference>
<evidence type="ECO:0000313" key="2">
    <source>
        <dbReference type="Proteomes" id="UP001519460"/>
    </source>
</evidence>
<protein>
    <submittedName>
        <fullName evidence="1">Uncharacterized protein</fullName>
    </submittedName>
</protein>
<organism evidence="1 2">
    <name type="scientific">Batillaria attramentaria</name>
    <dbReference type="NCBI Taxonomy" id="370345"/>
    <lineage>
        <taxon>Eukaryota</taxon>
        <taxon>Metazoa</taxon>
        <taxon>Spiralia</taxon>
        <taxon>Lophotrochozoa</taxon>
        <taxon>Mollusca</taxon>
        <taxon>Gastropoda</taxon>
        <taxon>Caenogastropoda</taxon>
        <taxon>Sorbeoconcha</taxon>
        <taxon>Cerithioidea</taxon>
        <taxon>Batillariidae</taxon>
        <taxon>Batillaria</taxon>
    </lineage>
</organism>
<name>A0ABD0J3N2_9CAEN</name>